<evidence type="ECO:0000256" key="1">
    <source>
        <dbReference type="SAM" id="MobiDB-lite"/>
    </source>
</evidence>
<gene>
    <name evidence="2" type="ORF">HJG44_20475</name>
</gene>
<dbReference type="RefSeq" id="WP_171220190.1">
    <property type="nucleotide sequence ID" value="NZ_JABEPP010000006.1"/>
</dbReference>
<feature type="region of interest" description="Disordered" evidence="1">
    <location>
        <begin position="418"/>
        <end position="449"/>
    </location>
</feature>
<dbReference type="EMBL" id="JABEPP010000006">
    <property type="protein sequence ID" value="NNM74740.1"/>
    <property type="molecule type" value="Genomic_DNA"/>
</dbReference>
<keyword evidence="3" id="KW-1185">Reference proteome</keyword>
<feature type="compositionally biased region" description="Gly residues" evidence="1">
    <location>
        <begin position="426"/>
        <end position="437"/>
    </location>
</feature>
<dbReference type="Proteomes" id="UP000564885">
    <property type="component" value="Unassembled WGS sequence"/>
</dbReference>
<name>A0A849IF48_9HYPH</name>
<organism evidence="2 3">
    <name type="scientific">Enterovirga aerilata</name>
    <dbReference type="NCBI Taxonomy" id="2730920"/>
    <lineage>
        <taxon>Bacteria</taxon>
        <taxon>Pseudomonadati</taxon>
        <taxon>Pseudomonadota</taxon>
        <taxon>Alphaproteobacteria</taxon>
        <taxon>Hyphomicrobiales</taxon>
        <taxon>Methylobacteriaceae</taxon>
        <taxon>Enterovirga</taxon>
    </lineage>
</organism>
<proteinExistence type="predicted"/>
<dbReference type="AlphaFoldDB" id="A0A849IF48"/>
<accession>A0A849IF48</accession>
<evidence type="ECO:0000313" key="2">
    <source>
        <dbReference type="EMBL" id="NNM74740.1"/>
    </source>
</evidence>
<evidence type="ECO:0000313" key="3">
    <source>
        <dbReference type="Proteomes" id="UP000564885"/>
    </source>
</evidence>
<comment type="caution">
    <text evidence="2">The sequence shown here is derived from an EMBL/GenBank/DDBJ whole genome shotgun (WGS) entry which is preliminary data.</text>
</comment>
<feature type="compositionally biased region" description="Gly residues" evidence="1">
    <location>
        <begin position="238"/>
        <end position="250"/>
    </location>
</feature>
<sequence>MAGLFDNIGGLLGPDPNADARLAETYGITPEQLSAMRMSSLGQIGSILLAAAQPGPVGQRGEVLAKLAGVSNDAQKAMLTAAQARLLGQRAKDEQEERARRAQALKILQNIGGDDIARARMLLDPSAALAARDNASIQLQNALAQQRALAPGEIETYRRKKDIDAEAQSKVPSAAERQAALGREALKSLGFPDDQATALANGLVAGTHTFADVEVADPNVIGGKRKQRVLVGPNGPITPGGGPAPGGSGPAGAPLTPDQQKILDRSTYPSGVAISDITGGMGAVRRSAQWLGNTLGAPFGADVAPDLTRAEAFMKDLDTLTKNTLAQEVPGRVTNMIREELATKHSVPIADIGTPDATALGKLKGRRDFVQQQLNDVNRRLSQPATLDQKGYRDLLENKAMLERVVDMHDFAIRNFWKPETTTPGSRGGGGSTGGSGTTRSGVPWRVVQ</sequence>
<protein>
    <submittedName>
        <fullName evidence="2">Uncharacterized protein</fullName>
    </submittedName>
</protein>
<feature type="region of interest" description="Disordered" evidence="1">
    <location>
        <begin position="227"/>
        <end position="255"/>
    </location>
</feature>
<reference evidence="2 3" key="1">
    <citation type="submission" date="2020-04" db="EMBL/GenBank/DDBJ databases">
        <title>Enterovirga sp. isolate from soil.</title>
        <authorList>
            <person name="Chea S."/>
            <person name="Kim D.-U."/>
        </authorList>
    </citation>
    <scope>NUCLEOTIDE SEQUENCE [LARGE SCALE GENOMIC DNA]</scope>
    <source>
        <strain evidence="2 3">DB1703</strain>
    </source>
</reference>